<keyword evidence="1" id="KW-0732">Signal</keyword>
<accession>A0AAV2Q582</accession>
<gene>
    <name evidence="2" type="ORF">MNOR_LOCUS8706</name>
</gene>
<feature type="chain" id="PRO_5043528159" evidence="1">
    <location>
        <begin position="18"/>
        <end position="149"/>
    </location>
</feature>
<dbReference type="EMBL" id="CAXKWB010004081">
    <property type="protein sequence ID" value="CAL4071973.1"/>
    <property type="molecule type" value="Genomic_DNA"/>
</dbReference>
<reference evidence="2 3" key="1">
    <citation type="submission" date="2024-05" db="EMBL/GenBank/DDBJ databases">
        <authorList>
            <person name="Wallberg A."/>
        </authorList>
    </citation>
    <scope>NUCLEOTIDE SEQUENCE [LARGE SCALE GENOMIC DNA]</scope>
</reference>
<dbReference type="AlphaFoldDB" id="A0AAV2Q582"/>
<comment type="caution">
    <text evidence="2">The sequence shown here is derived from an EMBL/GenBank/DDBJ whole genome shotgun (WGS) entry which is preliminary data.</text>
</comment>
<dbReference type="Proteomes" id="UP001497623">
    <property type="component" value="Unassembled WGS sequence"/>
</dbReference>
<organism evidence="2 3">
    <name type="scientific">Meganyctiphanes norvegica</name>
    <name type="common">Northern krill</name>
    <name type="synonym">Thysanopoda norvegica</name>
    <dbReference type="NCBI Taxonomy" id="48144"/>
    <lineage>
        <taxon>Eukaryota</taxon>
        <taxon>Metazoa</taxon>
        <taxon>Ecdysozoa</taxon>
        <taxon>Arthropoda</taxon>
        <taxon>Crustacea</taxon>
        <taxon>Multicrustacea</taxon>
        <taxon>Malacostraca</taxon>
        <taxon>Eumalacostraca</taxon>
        <taxon>Eucarida</taxon>
        <taxon>Euphausiacea</taxon>
        <taxon>Euphausiidae</taxon>
        <taxon>Meganyctiphanes</taxon>
    </lineage>
</organism>
<keyword evidence="3" id="KW-1185">Reference proteome</keyword>
<name>A0AAV2Q582_MEGNR</name>
<evidence type="ECO:0000313" key="3">
    <source>
        <dbReference type="Proteomes" id="UP001497623"/>
    </source>
</evidence>
<evidence type="ECO:0000256" key="1">
    <source>
        <dbReference type="SAM" id="SignalP"/>
    </source>
</evidence>
<sequence length="149" mass="15987">MKSLVLLFVLGVAAISALEDEYQPGDKNKFLIGVRRTAIVTTLSTSTVTVGSTCYSQIETKTCQGKRRRRAVTRDDDIMANINDDGIEGSKSSEPIEISNADGQLNKLVIWTTSTTTITWYSSSTKSGTTLSLNYSCTASGMSVVGKCG</sequence>
<evidence type="ECO:0000313" key="2">
    <source>
        <dbReference type="EMBL" id="CAL4071973.1"/>
    </source>
</evidence>
<feature type="signal peptide" evidence="1">
    <location>
        <begin position="1"/>
        <end position="17"/>
    </location>
</feature>
<protein>
    <submittedName>
        <fullName evidence="2">Uncharacterized protein</fullName>
    </submittedName>
</protein>
<proteinExistence type="predicted"/>